<comment type="caution">
    <text evidence="1">The sequence shown here is derived from an EMBL/GenBank/DDBJ whole genome shotgun (WGS) entry which is preliminary data.</text>
</comment>
<dbReference type="RefSeq" id="WP_071472381.1">
    <property type="nucleotide sequence ID" value="NZ_MDKE01000014.1"/>
</dbReference>
<dbReference type="InterPro" id="IPR009962">
    <property type="entry name" value="DUF1488"/>
</dbReference>
<dbReference type="STRING" id="1414654.BFR47_12775"/>
<dbReference type="EMBL" id="MDKE01000014">
    <property type="protein sequence ID" value="OIN11037.1"/>
    <property type="molecule type" value="Genomic_DNA"/>
</dbReference>
<dbReference type="Gene3D" id="3.30.160.140">
    <property type="entry name" value="Shew3726-like"/>
    <property type="match status" value="1"/>
</dbReference>
<proteinExistence type="predicted"/>
<dbReference type="Pfam" id="PF07369">
    <property type="entry name" value="DUF1488"/>
    <property type="match status" value="1"/>
</dbReference>
<dbReference type="SUPFAM" id="SSF160272">
    <property type="entry name" value="Shew3726-like"/>
    <property type="match status" value="1"/>
</dbReference>
<evidence type="ECO:0000313" key="2">
    <source>
        <dbReference type="Proteomes" id="UP000243073"/>
    </source>
</evidence>
<organism evidence="1 2">
    <name type="scientific">Oceanisphaera psychrotolerans</name>
    <dbReference type="NCBI Taxonomy" id="1414654"/>
    <lineage>
        <taxon>Bacteria</taxon>
        <taxon>Pseudomonadati</taxon>
        <taxon>Pseudomonadota</taxon>
        <taxon>Gammaproteobacteria</taxon>
        <taxon>Aeromonadales</taxon>
        <taxon>Aeromonadaceae</taxon>
        <taxon>Oceanisphaera</taxon>
    </lineage>
</organism>
<protein>
    <submittedName>
        <fullName evidence="1">Uncharacterized protein</fullName>
    </submittedName>
</protein>
<name>A0A1J4QE37_9GAMM</name>
<dbReference type="AlphaFoldDB" id="A0A1J4QE37"/>
<dbReference type="OrthoDB" id="6465020at2"/>
<sequence>MNQDIIVDDDLDWQPERQGIAFTAHWQGRKIDCFLALHHLEHMTGLSLIDEGNIMLAFESVRFDIEERVAELVGEEAFAPDGGLYL</sequence>
<dbReference type="InterPro" id="IPR036692">
    <property type="entry name" value="Shew3726-like_sf"/>
</dbReference>
<evidence type="ECO:0000313" key="1">
    <source>
        <dbReference type="EMBL" id="OIN11037.1"/>
    </source>
</evidence>
<gene>
    <name evidence="1" type="ORF">BFR47_12775</name>
</gene>
<accession>A0A1J4QE37</accession>
<reference evidence="1 2" key="1">
    <citation type="submission" date="2016-07" db="EMBL/GenBank/DDBJ databases">
        <title>Draft Genome Sequence of Oceanisphaera psychrotolerans, isolated from coastal sediment samples.</title>
        <authorList>
            <person name="Zhuo S."/>
            <person name="Ruan Z."/>
        </authorList>
    </citation>
    <scope>NUCLEOTIDE SEQUENCE [LARGE SCALE GENOMIC DNA]</scope>
    <source>
        <strain evidence="1 2">LAM-WHM-ZC</strain>
    </source>
</reference>
<keyword evidence="2" id="KW-1185">Reference proteome</keyword>
<dbReference type="Proteomes" id="UP000243073">
    <property type="component" value="Unassembled WGS sequence"/>
</dbReference>